<keyword evidence="2" id="KW-1185">Reference proteome</keyword>
<reference evidence="1" key="1">
    <citation type="submission" date="2018-02" db="EMBL/GenBank/DDBJ databases">
        <title>The genomes of Aspergillus section Nigri reveals drivers in fungal speciation.</title>
        <authorList>
            <consortium name="DOE Joint Genome Institute"/>
            <person name="Vesth T.C."/>
            <person name="Nybo J."/>
            <person name="Theobald S."/>
            <person name="Brandl J."/>
            <person name="Frisvad J.C."/>
            <person name="Nielsen K.F."/>
            <person name="Lyhne E.K."/>
            <person name="Kogle M.E."/>
            <person name="Kuo A."/>
            <person name="Riley R."/>
            <person name="Clum A."/>
            <person name="Nolan M."/>
            <person name="Lipzen A."/>
            <person name="Salamov A."/>
            <person name="Henrissat B."/>
            <person name="Wiebenga A."/>
            <person name="De vries R.P."/>
            <person name="Grigoriev I.V."/>
            <person name="Mortensen U.H."/>
            <person name="Andersen M.R."/>
            <person name="Baker S.E."/>
        </authorList>
    </citation>
    <scope>NUCLEOTIDE SEQUENCE</scope>
    <source>
        <strain evidence="1">CBS 121060</strain>
    </source>
</reference>
<name>A0ACD1HDX2_9EURO</name>
<protein>
    <submittedName>
        <fullName evidence="1">Uncharacterized protein</fullName>
    </submittedName>
</protein>
<accession>A0ACD1HDX2</accession>
<evidence type="ECO:0000313" key="1">
    <source>
        <dbReference type="EMBL" id="RAH71976.1"/>
    </source>
</evidence>
<evidence type="ECO:0000313" key="2">
    <source>
        <dbReference type="Proteomes" id="UP000249661"/>
    </source>
</evidence>
<gene>
    <name evidence="1" type="ORF">BO66DRAFT_390459</name>
</gene>
<dbReference type="EMBL" id="KZ824946">
    <property type="protein sequence ID" value="RAH71976.1"/>
    <property type="molecule type" value="Genomic_DNA"/>
</dbReference>
<sequence>MDSAHGKCKAWRTAVCGMISSAQQGKIIAMLWDKRVPLQCQGPTCSPQSPSPLPVPAATTP</sequence>
<proteinExistence type="predicted"/>
<dbReference type="Proteomes" id="UP000249661">
    <property type="component" value="Unassembled WGS sequence"/>
</dbReference>
<organism evidence="1 2">
    <name type="scientific">Aspergillus aculeatinus CBS 121060</name>
    <dbReference type="NCBI Taxonomy" id="1448322"/>
    <lineage>
        <taxon>Eukaryota</taxon>
        <taxon>Fungi</taxon>
        <taxon>Dikarya</taxon>
        <taxon>Ascomycota</taxon>
        <taxon>Pezizomycotina</taxon>
        <taxon>Eurotiomycetes</taxon>
        <taxon>Eurotiomycetidae</taxon>
        <taxon>Eurotiales</taxon>
        <taxon>Aspergillaceae</taxon>
        <taxon>Aspergillus</taxon>
        <taxon>Aspergillus subgen. Circumdati</taxon>
    </lineage>
</organism>